<sequence>TVVVTYGSWFIQNKLVFSGWTRDFVAMVALLSQPLLEVKNLEVVDSLMVIDHKFVLHREHRPLPPLEYSEYIKDKQWVFTITDYMKRNLHLYLANKFSFISDDKEEGYMQTK</sequence>
<reference evidence="1 2" key="1">
    <citation type="journal article" date="2021" name="Nat. Plants">
        <title>The Taxus genome provides insights into paclitaxel biosynthesis.</title>
        <authorList>
            <person name="Xiong X."/>
            <person name="Gou J."/>
            <person name="Liao Q."/>
            <person name="Li Y."/>
            <person name="Zhou Q."/>
            <person name="Bi G."/>
            <person name="Li C."/>
            <person name="Du R."/>
            <person name="Wang X."/>
            <person name="Sun T."/>
            <person name="Guo L."/>
            <person name="Liang H."/>
            <person name="Lu P."/>
            <person name="Wu Y."/>
            <person name="Zhang Z."/>
            <person name="Ro D.K."/>
            <person name="Shang Y."/>
            <person name="Huang S."/>
            <person name="Yan J."/>
        </authorList>
    </citation>
    <scope>NUCLEOTIDE SEQUENCE [LARGE SCALE GENOMIC DNA]</scope>
    <source>
        <strain evidence="1">Ta-2019</strain>
    </source>
</reference>
<comment type="caution">
    <text evidence="1">The sequence shown here is derived from an EMBL/GenBank/DDBJ whole genome shotgun (WGS) entry which is preliminary data.</text>
</comment>
<name>A0AA38CSK5_TAXCH</name>
<dbReference type="EMBL" id="JAHRHJ020000009">
    <property type="protein sequence ID" value="KAH9302089.1"/>
    <property type="molecule type" value="Genomic_DNA"/>
</dbReference>
<proteinExistence type="predicted"/>
<evidence type="ECO:0000313" key="1">
    <source>
        <dbReference type="EMBL" id="KAH9302089.1"/>
    </source>
</evidence>
<organism evidence="1 2">
    <name type="scientific">Taxus chinensis</name>
    <name type="common">Chinese yew</name>
    <name type="synonym">Taxus wallichiana var. chinensis</name>
    <dbReference type="NCBI Taxonomy" id="29808"/>
    <lineage>
        <taxon>Eukaryota</taxon>
        <taxon>Viridiplantae</taxon>
        <taxon>Streptophyta</taxon>
        <taxon>Embryophyta</taxon>
        <taxon>Tracheophyta</taxon>
        <taxon>Spermatophyta</taxon>
        <taxon>Pinopsida</taxon>
        <taxon>Pinidae</taxon>
        <taxon>Conifers II</taxon>
        <taxon>Cupressales</taxon>
        <taxon>Taxaceae</taxon>
        <taxon>Taxus</taxon>
    </lineage>
</organism>
<keyword evidence="2" id="KW-1185">Reference proteome</keyword>
<gene>
    <name evidence="1" type="ORF">KI387_013672</name>
</gene>
<feature type="non-terminal residue" evidence="1">
    <location>
        <position position="1"/>
    </location>
</feature>
<dbReference type="Proteomes" id="UP000824469">
    <property type="component" value="Unassembled WGS sequence"/>
</dbReference>
<dbReference type="AlphaFoldDB" id="A0AA38CSK5"/>
<protein>
    <submittedName>
        <fullName evidence="1">Uncharacterized protein</fullName>
    </submittedName>
</protein>
<feature type="non-terminal residue" evidence="1">
    <location>
        <position position="112"/>
    </location>
</feature>
<accession>A0AA38CSK5</accession>
<evidence type="ECO:0000313" key="2">
    <source>
        <dbReference type="Proteomes" id="UP000824469"/>
    </source>
</evidence>